<evidence type="ECO:0000313" key="2">
    <source>
        <dbReference type="Proteomes" id="UP000185151"/>
    </source>
</evidence>
<keyword evidence="2" id="KW-1185">Reference proteome</keyword>
<sequence length="185" mass="19714">MEHDTSIQRVQQHINVLIVVDTDTIIATYGPNRDPSLAKALSHDDTITMCTDARSKVHGQGTGKLSFNARVHDVVSITGTSGSANSQDAVIVYSLAPPADGHIFTPSQAAFYARAGAVEPNPDSPDRNGLPPVSKEANFSNFSVTAKAPGVAPLTFAFALYTLADDGENQTLFGYYAYHFSVTVI</sequence>
<accession>A0A1N6HWS3</accession>
<proteinExistence type="predicted"/>
<reference evidence="1 2" key="1">
    <citation type="submission" date="2016-11" db="EMBL/GenBank/DDBJ databases">
        <authorList>
            <person name="Jaros S."/>
            <person name="Januszkiewicz K."/>
            <person name="Wedrychowicz H."/>
        </authorList>
    </citation>
    <scope>NUCLEOTIDE SEQUENCE [LARGE SCALE GENOMIC DNA]</scope>
    <source>
        <strain evidence="1 2">GAS95</strain>
    </source>
</reference>
<dbReference type="Pfam" id="PF12306">
    <property type="entry name" value="PixA"/>
    <property type="match status" value="1"/>
</dbReference>
<dbReference type="AlphaFoldDB" id="A0A1N6HWS3"/>
<protein>
    <submittedName>
        <fullName evidence="1">Inclusion body protein</fullName>
    </submittedName>
</protein>
<organism evidence="1 2">
    <name type="scientific">Paraburkholderia phenazinium</name>
    <dbReference type="NCBI Taxonomy" id="60549"/>
    <lineage>
        <taxon>Bacteria</taxon>
        <taxon>Pseudomonadati</taxon>
        <taxon>Pseudomonadota</taxon>
        <taxon>Betaproteobacteria</taxon>
        <taxon>Burkholderiales</taxon>
        <taxon>Burkholderiaceae</taxon>
        <taxon>Paraburkholderia</taxon>
    </lineage>
</organism>
<dbReference type="InterPro" id="IPR021087">
    <property type="entry name" value="Uncharacterised_PixA/AidA"/>
</dbReference>
<evidence type="ECO:0000313" key="1">
    <source>
        <dbReference type="EMBL" id="SIO24099.1"/>
    </source>
</evidence>
<dbReference type="EMBL" id="FSRU01000001">
    <property type="protein sequence ID" value="SIO24099.1"/>
    <property type="molecule type" value="Genomic_DNA"/>
</dbReference>
<gene>
    <name evidence="1" type="ORF">SAMN05444165_1636</name>
</gene>
<dbReference type="Gene3D" id="2.60.40.3910">
    <property type="entry name" value="Inclusion body protein"/>
    <property type="match status" value="1"/>
</dbReference>
<dbReference type="Proteomes" id="UP000185151">
    <property type="component" value="Unassembled WGS sequence"/>
</dbReference>
<dbReference type="RefSeq" id="WP_074295199.1">
    <property type="nucleotide sequence ID" value="NZ_FSRU01000001.1"/>
</dbReference>
<name>A0A1N6HWS3_9BURK</name>
<dbReference type="InterPro" id="IPR038712">
    <property type="entry name" value="PixA-like_sf"/>
</dbReference>